<gene>
    <name evidence="2" type="ORF">EG68_01520</name>
</gene>
<keyword evidence="3" id="KW-1185">Reference proteome</keyword>
<sequence>MNINVGSSHSTQATKMLSHREELSLPLKQPRISQRTPSAVNTYRTLRFFTLFTGRVSHSSFVSTDF</sequence>
<feature type="compositionally biased region" description="Polar residues" evidence="1">
    <location>
        <begin position="1"/>
        <end position="15"/>
    </location>
</feature>
<reference evidence="2" key="1">
    <citation type="submission" date="2019-07" db="EMBL/GenBank/DDBJ databases">
        <title>Annotation for the trematode Paragonimus miyazaki's.</title>
        <authorList>
            <person name="Choi Y.-J."/>
        </authorList>
    </citation>
    <scope>NUCLEOTIDE SEQUENCE</scope>
    <source>
        <strain evidence="2">Japan</strain>
    </source>
</reference>
<proteinExistence type="predicted"/>
<accession>A0A8S9Z6D0</accession>
<name>A0A8S9Z6D0_9TREM</name>
<dbReference type="AlphaFoldDB" id="A0A8S9Z6D0"/>
<comment type="caution">
    <text evidence="2">The sequence shown here is derived from an EMBL/GenBank/DDBJ whole genome shotgun (WGS) entry which is preliminary data.</text>
</comment>
<organism evidence="2 3">
    <name type="scientific">Paragonimus skrjabini miyazakii</name>
    <dbReference type="NCBI Taxonomy" id="59628"/>
    <lineage>
        <taxon>Eukaryota</taxon>
        <taxon>Metazoa</taxon>
        <taxon>Spiralia</taxon>
        <taxon>Lophotrochozoa</taxon>
        <taxon>Platyhelminthes</taxon>
        <taxon>Trematoda</taxon>
        <taxon>Digenea</taxon>
        <taxon>Plagiorchiida</taxon>
        <taxon>Troglotremata</taxon>
        <taxon>Troglotrematidae</taxon>
        <taxon>Paragonimus</taxon>
    </lineage>
</organism>
<protein>
    <submittedName>
        <fullName evidence="2">Uncharacterized protein</fullName>
    </submittedName>
</protein>
<dbReference type="EMBL" id="JTDE01000448">
    <property type="protein sequence ID" value="KAF7261220.1"/>
    <property type="molecule type" value="Genomic_DNA"/>
</dbReference>
<evidence type="ECO:0000256" key="1">
    <source>
        <dbReference type="SAM" id="MobiDB-lite"/>
    </source>
</evidence>
<evidence type="ECO:0000313" key="3">
    <source>
        <dbReference type="Proteomes" id="UP000822476"/>
    </source>
</evidence>
<evidence type="ECO:0000313" key="2">
    <source>
        <dbReference type="EMBL" id="KAF7261220.1"/>
    </source>
</evidence>
<feature type="region of interest" description="Disordered" evidence="1">
    <location>
        <begin position="1"/>
        <end position="36"/>
    </location>
</feature>
<dbReference type="Proteomes" id="UP000822476">
    <property type="component" value="Unassembled WGS sequence"/>
</dbReference>